<feature type="domain" description="Mechanosensitive ion channel MscS" evidence="7">
    <location>
        <begin position="436"/>
        <end position="474"/>
    </location>
</feature>
<evidence type="ECO:0000256" key="5">
    <source>
        <dbReference type="SAM" id="Coils"/>
    </source>
</evidence>
<organism evidence="8 9">
    <name type="scientific">Geothrix oryzae</name>
    <dbReference type="NCBI Taxonomy" id="2927975"/>
    <lineage>
        <taxon>Bacteria</taxon>
        <taxon>Pseudomonadati</taxon>
        <taxon>Acidobacteriota</taxon>
        <taxon>Holophagae</taxon>
        <taxon>Holophagales</taxon>
        <taxon>Holophagaceae</taxon>
        <taxon>Geothrix</taxon>
    </lineage>
</organism>
<keyword evidence="2 6" id="KW-0812">Transmembrane</keyword>
<reference evidence="9" key="1">
    <citation type="journal article" date="2023" name="Int. J. Syst. Evol. Microbiol.">
        <title>Mesoterricola silvestris gen. nov., sp. nov., Mesoterricola sediminis sp. nov., Geothrix oryzae sp. nov., Geothrix edaphica sp. nov., Geothrix rubra sp. nov., and Geothrix limicola sp. nov., six novel members of Acidobacteriota isolated from soils.</title>
        <authorList>
            <person name="Itoh H."/>
            <person name="Sugisawa Y."/>
            <person name="Mise K."/>
            <person name="Xu Z."/>
            <person name="Kuniyasu M."/>
            <person name="Ushijima N."/>
            <person name="Kawano K."/>
            <person name="Kobayashi E."/>
            <person name="Shiratori Y."/>
            <person name="Masuda Y."/>
            <person name="Senoo K."/>
        </authorList>
    </citation>
    <scope>NUCLEOTIDE SEQUENCE [LARGE SCALE GENOMIC DNA]</scope>
    <source>
        <strain evidence="9">Red222</strain>
    </source>
</reference>
<evidence type="ECO:0000259" key="7">
    <source>
        <dbReference type="Pfam" id="PF00924"/>
    </source>
</evidence>
<feature type="coiled-coil region" evidence="5">
    <location>
        <begin position="122"/>
        <end position="182"/>
    </location>
</feature>
<dbReference type="InterPro" id="IPR010920">
    <property type="entry name" value="LSM_dom_sf"/>
</dbReference>
<proteinExistence type="predicted"/>
<feature type="transmembrane region" description="Helical" evidence="6">
    <location>
        <begin position="391"/>
        <end position="412"/>
    </location>
</feature>
<evidence type="ECO:0000256" key="2">
    <source>
        <dbReference type="ARBA" id="ARBA00022692"/>
    </source>
</evidence>
<dbReference type="Gene3D" id="2.30.30.60">
    <property type="match status" value="1"/>
</dbReference>
<sequence>MNVRAWIPAAALLLLTAATTAGWVWTRDPVPTAQAQDGGTPAKKQGLRRAAPVRERLVDQTPLLTARSLVPLAVTLEEQQLARQAERLANHEVDLAFTDALRRASSAQAPKTPEVKELAELKAKAQATVEADQQLIARLTKELASARESQKGALEDQLDVAKAQAELDKDELEAASDDLARVGGDPQARIRRLKEAHEAADKESSQVMAAPRPASAFQQGSLLARLGEWTAQRTKYARLDRARLEALGKVQVLTKRRETIEARAKQEKDDREAAKYWANNLVQGSAAAGGGPGREQAQEAVSYLRKYGDVQRRLSDMGRRIQDQQELAEVYGSWMGLVDGNRNAALHGLLARLLWVLGLALAAYLAGLLIDHLFHRAAAGDKKGAGTLRTVVKLVVQVLCVLAIGFVIFGMPAQTTTVLGLAGAGLTVALKDFIVAFFGWFILMGRNGIRVGDWVEIRGVGGEVVEIGLLRTVLLETGNWSDAGHPTGRRVAFVNSFAIEGHFFNFTTSGQWMWDELRVMIPTGQDPYPIIDRVQKLVEEQTEGNARLAEKDLNRVATRYRVRGFSVVPDLNVMPTANGIEIRARYLTQASARHEARLRLNQAVVELMHGPRGEAGEPDVKVEA</sequence>
<dbReference type="RefSeq" id="WP_286353336.1">
    <property type="nucleotide sequence ID" value="NZ_AP027079.1"/>
</dbReference>
<keyword evidence="3 6" id="KW-1133">Transmembrane helix</keyword>
<keyword evidence="9" id="KW-1185">Reference proteome</keyword>
<evidence type="ECO:0000256" key="6">
    <source>
        <dbReference type="SAM" id="Phobius"/>
    </source>
</evidence>
<protein>
    <recommendedName>
        <fullName evidence="7">Mechanosensitive ion channel MscS domain-containing protein</fullName>
    </recommendedName>
</protein>
<keyword evidence="4 6" id="KW-0472">Membrane</keyword>
<name>A0ABM8DRG9_9BACT</name>
<feature type="transmembrane region" description="Helical" evidence="6">
    <location>
        <begin position="418"/>
        <end position="443"/>
    </location>
</feature>
<dbReference type="InterPro" id="IPR023408">
    <property type="entry name" value="MscS_beta-dom_sf"/>
</dbReference>
<evidence type="ECO:0000256" key="4">
    <source>
        <dbReference type="ARBA" id="ARBA00023136"/>
    </source>
</evidence>
<evidence type="ECO:0000313" key="9">
    <source>
        <dbReference type="Proteomes" id="UP001242010"/>
    </source>
</evidence>
<dbReference type="Proteomes" id="UP001242010">
    <property type="component" value="Chromosome"/>
</dbReference>
<gene>
    <name evidence="8" type="ORF">GETHOR_17150</name>
</gene>
<evidence type="ECO:0000256" key="1">
    <source>
        <dbReference type="ARBA" id="ARBA00004370"/>
    </source>
</evidence>
<evidence type="ECO:0000256" key="3">
    <source>
        <dbReference type="ARBA" id="ARBA00022989"/>
    </source>
</evidence>
<dbReference type="SUPFAM" id="SSF50182">
    <property type="entry name" value="Sm-like ribonucleoproteins"/>
    <property type="match status" value="1"/>
</dbReference>
<evidence type="ECO:0000313" key="8">
    <source>
        <dbReference type="EMBL" id="BDU69614.1"/>
    </source>
</evidence>
<accession>A0ABM8DRG9</accession>
<dbReference type="PANTHER" id="PTHR30566:SF5">
    <property type="entry name" value="MECHANOSENSITIVE ION CHANNEL PROTEIN 1, MITOCHONDRIAL-RELATED"/>
    <property type="match status" value="1"/>
</dbReference>
<dbReference type="EMBL" id="AP027079">
    <property type="protein sequence ID" value="BDU69614.1"/>
    <property type="molecule type" value="Genomic_DNA"/>
</dbReference>
<comment type="subcellular location">
    <subcellularLocation>
        <location evidence="1">Membrane</location>
    </subcellularLocation>
</comment>
<dbReference type="PANTHER" id="PTHR30566">
    <property type="entry name" value="YNAI-RELATED MECHANOSENSITIVE ION CHANNEL"/>
    <property type="match status" value="1"/>
</dbReference>
<feature type="transmembrane region" description="Helical" evidence="6">
    <location>
        <begin position="349"/>
        <end position="370"/>
    </location>
</feature>
<dbReference type="Pfam" id="PF00924">
    <property type="entry name" value="MS_channel_2nd"/>
    <property type="match status" value="1"/>
</dbReference>
<dbReference type="InterPro" id="IPR006685">
    <property type="entry name" value="MscS_channel_2nd"/>
</dbReference>
<keyword evidence="5" id="KW-0175">Coiled coil</keyword>